<dbReference type="InterPro" id="IPR051044">
    <property type="entry name" value="MAG_DAG_Lipase"/>
</dbReference>
<dbReference type="Proteomes" id="UP000198640">
    <property type="component" value="Unassembled WGS sequence"/>
</dbReference>
<protein>
    <submittedName>
        <fullName evidence="2">Lysophospholipase, alpha-beta hydrolase superfamily</fullName>
    </submittedName>
</protein>
<feature type="domain" description="Serine aminopeptidase S33" evidence="1">
    <location>
        <begin position="59"/>
        <end position="296"/>
    </location>
</feature>
<name>A0A1H3CSH7_9PROT</name>
<evidence type="ECO:0000313" key="2">
    <source>
        <dbReference type="EMBL" id="SDX57000.1"/>
    </source>
</evidence>
<dbReference type="InterPro" id="IPR029058">
    <property type="entry name" value="AB_hydrolase_fold"/>
</dbReference>
<evidence type="ECO:0000259" key="1">
    <source>
        <dbReference type="Pfam" id="PF12146"/>
    </source>
</evidence>
<sequence>MAGYKQILIVFFSIWMLGCTPTIHKPGNAIMEPRLLDDRYITPDGAQLPLRYWYPEQDEPEAVLIALHGFNDYSQFFEEPGKFLKDHRIVSYAYDQRGFGASASRGLWSGIDAYAEDLNQFIDLVKSQHQGLPVYLLGESMGGAVAIAAMARNQTTMVDGLILAAPAVWARETMPWYQRALLWLLARTMPWLTLTGQGLGVVASDNIDMLIELGKDPLVIKATRVEAIHGLTNLMDEAFSNARNIPVDTLMLYGEKDEIIPPKPMYRFLREFSDHNAAAKTIALYENGYHMLLRDLQAKVIWQDIYTWIKSSNTAALPSGADRRW</sequence>
<dbReference type="InterPro" id="IPR022742">
    <property type="entry name" value="Hydrolase_4"/>
</dbReference>
<dbReference type="InterPro" id="IPR000073">
    <property type="entry name" value="AB_hydrolase_1"/>
</dbReference>
<proteinExistence type="predicted"/>
<dbReference type="STRING" id="44576.SAMN05421881_1003101"/>
<keyword evidence="3" id="KW-1185">Reference proteome</keyword>
<dbReference type="PRINTS" id="PR00111">
    <property type="entry name" value="ABHYDROLASE"/>
</dbReference>
<dbReference type="Pfam" id="PF12146">
    <property type="entry name" value="Hydrolase_4"/>
    <property type="match status" value="1"/>
</dbReference>
<dbReference type="EMBL" id="FNOY01000003">
    <property type="protein sequence ID" value="SDX57000.1"/>
    <property type="molecule type" value="Genomic_DNA"/>
</dbReference>
<reference evidence="2 3" key="1">
    <citation type="submission" date="2016-10" db="EMBL/GenBank/DDBJ databases">
        <authorList>
            <person name="de Groot N.N."/>
        </authorList>
    </citation>
    <scope>NUCLEOTIDE SEQUENCE [LARGE SCALE GENOMIC DNA]</scope>
    <source>
        <strain evidence="2 3">Nm1</strain>
    </source>
</reference>
<dbReference type="GO" id="GO:0016787">
    <property type="term" value="F:hydrolase activity"/>
    <property type="evidence" value="ECO:0007669"/>
    <property type="project" value="UniProtKB-KW"/>
</dbReference>
<dbReference type="AlphaFoldDB" id="A0A1H3CSH7"/>
<keyword evidence="2" id="KW-0378">Hydrolase</keyword>
<dbReference type="PANTHER" id="PTHR11614">
    <property type="entry name" value="PHOSPHOLIPASE-RELATED"/>
    <property type="match status" value="1"/>
</dbReference>
<organism evidence="2 3">
    <name type="scientific">Nitrosomonas halophila</name>
    <dbReference type="NCBI Taxonomy" id="44576"/>
    <lineage>
        <taxon>Bacteria</taxon>
        <taxon>Pseudomonadati</taxon>
        <taxon>Pseudomonadota</taxon>
        <taxon>Betaproteobacteria</taxon>
        <taxon>Nitrosomonadales</taxon>
        <taxon>Nitrosomonadaceae</taxon>
        <taxon>Nitrosomonas</taxon>
    </lineage>
</organism>
<evidence type="ECO:0000313" key="3">
    <source>
        <dbReference type="Proteomes" id="UP000198640"/>
    </source>
</evidence>
<accession>A0A1H3CSH7</accession>
<dbReference type="RefSeq" id="WP_090411422.1">
    <property type="nucleotide sequence ID" value="NZ_FNOY01000003.1"/>
</dbReference>
<dbReference type="Gene3D" id="3.40.50.1820">
    <property type="entry name" value="alpha/beta hydrolase"/>
    <property type="match status" value="1"/>
</dbReference>
<gene>
    <name evidence="2" type="ORF">SAMN05421881_1003101</name>
</gene>
<dbReference type="PROSITE" id="PS51257">
    <property type="entry name" value="PROKAR_LIPOPROTEIN"/>
    <property type="match status" value="1"/>
</dbReference>
<dbReference type="OrthoDB" id="9777090at2"/>
<dbReference type="SUPFAM" id="SSF53474">
    <property type="entry name" value="alpha/beta-Hydrolases"/>
    <property type="match status" value="1"/>
</dbReference>